<dbReference type="RefSeq" id="WP_119444945.1">
    <property type="nucleotide sequence ID" value="NZ_CP032317.1"/>
</dbReference>
<proteinExistence type="predicted"/>
<dbReference type="EMBL" id="CP032317">
    <property type="protein sequence ID" value="AYA37376.1"/>
    <property type="molecule type" value="Genomic_DNA"/>
</dbReference>
<reference evidence="1 2" key="1">
    <citation type="submission" date="2018-09" db="EMBL/GenBank/DDBJ databases">
        <title>Hymenobacter medium sp. nov., isolated from R2A medium.</title>
        <authorList>
            <person name="Yingchao G."/>
        </authorList>
    </citation>
    <scope>NUCLEOTIDE SEQUENCE [LARGE SCALE GENOMIC DNA]</scope>
    <source>
        <strain evidence="2">sh-6</strain>
    </source>
</reference>
<gene>
    <name evidence="1" type="ORF">D3Y59_10125</name>
</gene>
<evidence type="ECO:0000313" key="2">
    <source>
        <dbReference type="Proteomes" id="UP000262802"/>
    </source>
</evidence>
<evidence type="ECO:0000313" key="1">
    <source>
        <dbReference type="EMBL" id="AYA37376.1"/>
    </source>
</evidence>
<sequence length="217" mass="24090">MIKKPYLLLLSAYFYGCQQEAPAGLKTESYQSAKNVAAHDSLRLQQLLRYYPEARLPLKLSTEVAAKDTSIMSPLPGEKLVPDSLTRLLGIGANSAGNDVFAVSKLLLSKERVGLFTRVPGEYDPSKIKLSIVNTRTGQIDADFEVAETYGDAGVSYVRTTDVIRTPEGSLQLLVNQANCWPLDEELSNIKCVDSSFIYKFGNSDLRLMNKKKLKEY</sequence>
<name>A0A3B7RDT1_9BACT</name>
<dbReference type="KEGG" id="hyh:D3Y59_10125"/>
<protein>
    <submittedName>
        <fullName evidence="1">Uncharacterized protein</fullName>
    </submittedName>
</protein>
<dbReference type="AlphaFoldDB" id="A0A3B7RDT1"/>
<dbReference type="Proteomes" id="UP000262802">
    <property type="component" value="Chromosome"/>
</dbReference>
<keyword evidence="2" id="KW-1185">Reference proteome</keyword>
<accession>A0A3B7RDT1</accession>
<dbReference type="OrthoDB" id="675302at2"/>
<organism evidence="1 2">
    <name type="scientific">Hymenobacter oligotrophus</name>
    <dbReference type="NCBI Taxonomy" id="2319843"/>
    <lineage>
        <taxon>Bacteria</taxon>
        <taxon>Pseudomonadati</taxon>
        <taxon>Bacteroidota</taxon>
        <taxon>Cytophagia</taxon>
        <taxon>Cytophagales</taxon>
        <taxon>Hymenobacteraceae</taxon>
        <taxon>Hymenobacter</taxon>
    </lineage>
</organism>